<dbReference type="Gene3D" id="3.90.640.10">
    <property type="entry name" value="Actin, Chain A, domain 4"/>
    <property type="match status" value="1"/>
</dbReference>
<reference evidence="3" key="1">
    <citation type="submission" date="2020-12" db="EMBL/GenBank/DDBJ databases">
        <authorList>
            <person name="Iha C."/>
        </authorList>
    </citation>
    <scope>NUCLEOTIDE SEQUENCE</scope>
</reference>
<evidence type="ECO:0000313" key="4">
    <source>
        <dbReference type="Proteomes" id="UP000708148"/>
    </source>
</evidence>
<keyword evidence="4" id="KW-1185">Reference proteome</keyword>
<evidence type="ECO:0000313" key="3">
    <source>
        <dbReference type="EMBL" id="CAD7701608.1"/>
    </source>
</evidence>
<comment type="caution">
    <text evidence="3">The sequence shown here is derived from an EMBL/GenBank/DDBJ whole genome shotgun (WGS) entry which is preliminary data.</text>
</comment>
<sequence length="389" mass="41296">MIDMGALEANADHNICCSQITPSIVHEFGSSSGGAEPVAIRHAVRDGDVADWDALESILQHCLYGGLGWEHGEEGFLLMCEPLFTSRQGRELMSQLLFEKFNVAGLFIQDNSVLSLFAVGRLTGCVVDLGHGKMTVAPVTEGQAQTQGARKLGFGGSQITSYFQQMLGQRGIETSEVDAEYLKEQCAACSETSEAFRSLLDAGPTSPPQPKPTSPASPATSPTHPTTGAATASTGPQPFQPPTTAIHTLPDGNTITVQASESATLGEAFFDPGLIGIDEFGVAEAVCDAVLNFGDPSVRRLLMENLLVCGGGMRVGNMLVRLQRECGLFVPPSMQAGICSAPEYMPDSTLQYAPWMGGAIVAKVVAQHGHYVTKMEYEDGGPAMIHRKC</sequence>
<name>A0A8S1J6U4_9CHLO</name>
<accession>A0A8S1J6U4</accession>
<feature type="compositionally biased region" description="Low complexity" evidence="2">
    <location>
        <begin position="216"/>
        <end position="237"/>
    </location>
</feature>
<dbReference type="AlphaFoldDB" id="A0A8S1J6U4"/>
<gene>
    <name evidence="3" type="ORF">OSTQU699_LOCUS6965</name>
</gene>
<dbReference type="InterPro" id="IPR043129">
    <property type="entry name" value="ATPase_NBD"/>
</dbReference>
<dbReference type="EMBL" id="CAJHUC010001583">
    <property type="protein sequence ID" value="CAD7701608.1"/>
    <property type="molecule type" value="Genomic_DNA"/>
</dbReference>
<evidence type="ECO:0000256" key="1">
    <source>
        <dbReference type="RuleBase" id="RU000487"/>
    </source>
</evidence>
<dbReference type="Proteomes" id="UP000708148">
    <property type="component" value="Unassembled WGS sequence"/>
</dbReference>
<protein>
    <recommendedName>
        <fullName evidence="5">Actin-related protein</fullName>
    </recommendedName>
</protein>
<feature type="region of interest" description="Disordered" evidence="2">
    <location>
        <begin position="199"/>
        <end position="243"/>
    </location>
</feature>
<dbReference type="SUPFAM" id="SSF53067">
    <property type="entry name" value="Actin-like ATPase domain"/>
    <property type="match status" value="2"/>
</dbReference>
<dbReference type="SMART" id="SM00268">
    <property type="entry name" value="ACTIN"/>
    <property type="match status" value="1"/>
</dbReference>
<evidence type="ECO:0000256" key="2">
    <source>
        <dbReference type="SAM" id="MobiDB-lite"/>
    </source>
</evidence>
<dbReference type="PANTHER" id="PTHR11937">
    <property type="entry name" value="ACTIN"/>
    <property type="match status" value="1"/>
</dbReference>
<dbReference type="Pfam" id="PF00022">
    <property type="entry name" value="Actin"/>
    <property type="match status" value="1"/>
</dbReference>
<dbReference type="Gene3D" id="3.30.420.40">
    <property type="match status" value="2"/>
</dbReference>
<organism evidence="3 4">
    <name type="scientific">Ostreobium quekettii</name>
    <dbReference type="NCBI Taxonomy" id="121088"/>
    <lineage>
        <taxon>Eukaryota</taxon>
        <taxon>Viridiplantae</taxon>
        <taxon>Chlorophyta</taxon>
        <taxon>core chlorophytes</taxon>
        <taxon>Ulvophyceae</taxon>
        <taxon>TCBD clade</taxon>
        <taxon>Bryopsidales</taxon>
        <taxon>Ostreobineae</taxon>
        <taxon>Ostreobiaceae</taxon>
        <taxon>Ostreobium</taxon>
    </lineage>
</organism>
<feature type="compositionally biased region" description="Pro residues" evidence="2">
    <location>
        <begin position="205"/>
        <end position="215"/>
    </location>
</feature>
<proteinExistence type="inferred from homology"/>
<dbReference type="InterPro" id="IPR004000">
    <property type="entry name" value="Actin"/>
</dbReference>
<dbReference type="PRINTS" id="PR00190">
    <property type="entry name" value="ACTIN"/>
</dbReference>
<dbReference type="OrthoDB" id="74201at2759"/>
<comment type="similarity">
    <text evidence="1">Belongs to the actin family.</text>
</comment>
<evidence type="ECO:0008006" key="5">
    <source>
        <dbReference type="Google" id="ProtNLM"/>
    </source>
</evidence>